<reference evidence="1 2" key="1">
    <citation type="submission" date="2023-11" db="EMBL/GenBank/DDBJ databases">
        <authorList>
            <person name="Val-Calvo J."/>
            <person name="Scortti M."/>
            <person name="Vazquez-Boland J."/>
        </authorList>
    </citation>
    <scope>NUCLEOTIDE SEQUENCE [LARGE SCALE GENOMIC DNA]</scope>
    <source>
        <strain evidence="1 2">DSM 46662</strain>
    </source>
</reference>
<proteinExistence type="predicted"/>
<evidence type="ECO:0000313" key="2">
    <source>
        <dbReference type="Proteomes" id="UP001629744"/>
    </source>
</evidence>
<name>A0ABW9FPK5_9NOCA</name>
<sequence>MGSIIEAIRIPVGSADAILTGFIDSIDRTLNGLGDLAGGLLGRIGS</sequence>
<dbReference type="RefSeq" id="WP_348607663.1">
    <property type="nucleotide sequence ID" value="NZ_CP157276.1"/>
</dbReference>
<gene>
    <name evidence="1" type="ORF">ABEU19_000922</name>
</gene>
<protein>
    <submittedName>
        <fullName evidence="1">Uncharacterized protein</fullName>
    </submittedName>
</protein>
<comment type="caution">
    <text evidence="1">The sequence shown here is derived from an EMBL/GenBank/DDBJ whole genome shotgun (WGS) entry which is preliminary data.</text>
</comment>
<dbReference type="Proteomes" id="UP001629744">
    <property type="component" value="Unassembled WGS sequence"/>
</dbReference>
<evidence type="ECO:0000313" key="1">
    <source>
        <dbReference type="EMBL" id="MFM1727461.1"/>
    </source>
</evidence>
<keyword evidence="2" id="KW-1185">Reference proteome</keyword>
<organism evidence="1 2">
    <name type="scientific">Prescottella soli</name>
    <dbReference type="NCBI Taxonomy" id="1543852"/>
    <lineage>
        <taxon>Bacteria</taxon>
        <taxon>Bacillati</taxon>
        <taxon>Actinomycetota</taxon>
        <taxon>Actinomycetes</taxon>
        <taxon>Mycobacteriales</taxon>
        <taxon>Nocardiaceae</taxon>
        <taxon>Prescottella</taxon>
    </lineage>
</organism>
<dbReference type="EMBL" id="JBDLNU010000001">
    <property type="protein sequence ID" value="MFM1727461.1"/>
    <property type="molecule type" value="Genomic_DNA"/>
</dbReference>
<accession>A0ABW9FPK5</accession>